<dbReference type="AlphaFoldDB" id="A0AAE0YBQ0"/>
<keyword evidence="2" id="KW-1185">Reference proteome</keyword>
<evidence type="ECO:0000313" key="1">
    <source>
        <dbReference type="EMBL" id="KAK3740181.1"/>
    </source>
</evidence>
<dbReference type="EMBL" id="JAWDGP010006482">
    <property type="protein sequence ID" value="KAK3740181.1"/>
    <property type="molecule type" value="Genomic_DNA"/>
</dbReference>
<dbReference type="Proteomes" id="UP001283361">
    <property type="component" value="Unassembled WGS sequence"/>
</dbReference>
<comment type="caution">
    <text evidence="1">The sequence shown here is derived from an EMBL/GenBank/DDBJ whole genome shotgun (WGS) entry which is preliminary data.</text>
</comment>
<proteinExistence type="predicted"/>
<reference evidence="1" key="1">
    <citation type="journal article" date="2023" name="G3 (Bethesda)">
        <title>A reference genome for the long-term kleptoplast-retaining sea slug Elysia crispata morphotype clarki.</title>
        <authorList>
            <person name="Eastman K.E."/>
            <person name="Pendleton A.L."/>
            <person name="Shaikh M.A."/>
            <person name="Suttiyut T."/>
            <person name="Ogas R."/>
            <person name="Tomko P."/>
            <person name="Gavelis G."/>
            <person name="Widhalm J.R."/>
            <person name="Wisecaver J.H."/>
        </authorList>
    </citation>
    <scope>NUCLEOTIDE SEQUENCE</scope>
    <source>
        <strain evidence="1">ECLA1</strain>
    </source>
</reference>
<protein>
    <submittedName>
        <fullName evidence="1">Uncharacterized protein</fullName>
    </submittedName>
</protein>
<sequence length="103" mass="11863">MLGRRIETIKCMRIYDLCLSKENTKDQIRQVSHSEAVQVKPSIRLSNFFQDDNLQFENLVCQERQQTVITAAGTYTAVPTDVIVNFTSFCQPWCSTKSERPES</sequence>
<organism evidence="1 2">
    <name type="scientific">Elysia crispata</name>
    <name type="common">lettuce slug</name>
    <dbReference type="NCBI Taxonomy" id="231223"/>
    <lineage>
        <taxon>Eukaryota</taxon>
        <taxon>Metazoa</taxon>
        <taxon>Spiralia</taxon>
        <taxon>Lophotrochozoa</taxon>
        <taxon>Mollusca</taxon>
        <taxon>Gastropoda</taxon>
        <taxon>Heterobranchia</taxon>
        <taxon>Euthyneura</taxon>
        <taxon>Panpulmonata</taxon>
        <taxon>Sacoglossa</taxon>
        <taxon>Placobranchoidea</taxon>
        <taxon>Plakobranchidae</taxon>
        <taxon>Elysia</taxon>
    </lineage>
</organism>
<gene>
    <name evidence="1" type="ORF">RRG08_054205</name>
</gene>
<accession>A0AAE0YBQ0</accession>
<evidence type="ECO:0000313" key="2">
    <source>
        <dbReference type="Proteomes" id="UP001283361"/>
    </source>
</evidence>
<name>A0AAE0YBQ0_9GAST</name>